<dbReference type="EC" id="2.1.1.223" evidence="6"/>
<dbReference type="HAMAP" id="MF_01872">
    <property type="entry name" value="tRNA_methyltr_YfiC"/>
    <property type="match status" value="1"/>
</dbReference>
<accession>A0A2S7KT93</accession>
<dbReference type="GO" id="GO:0003676">
    <property type="term" value="F:nucleic acid binding"/>
    <property type="evidence" value="ECO:0007669"/>
    <property type="project" value="InterPro"/>
</dbReference>
<dbReference type="GO" id="GO:0005737">
    <property type="term" value="C:cytoplasm"/>
    <property type="evidence" value="ECO:0007669"/>
    <property type="project" value="UniProtKB-SubCell"/>
</dbReference>
<evidence type="ECO:0000256" key="6">
    <source>
        <dbReference type="HAMAP-Rule" id="MF_01872"/>
    </source>
</evidence>
<dbReference type="GO" id="GO:0016430">
    <property type="term" value="F:tRNA (adenine-N6)-methyltransferase activity"/>
    <property type="evidence" value="ECO:0007669"/>
    <property type="project" value="UniProtKB-UniRule"/>
</dbReference>
<keyword evidence="9" id="KW-1185">Reference proteome</keyword>
<evidence type="ECO:0000256" key="4">
    <source>
        <dbReference type="ARBA" id="ARBA00022691"/>
    </source>
</evidence>
<keyword evidence="5 6" id="KW-0819">tRNA processing</keyword>
<comment type="function">
    <text evidence="6">Specifically methylates the adenine in position 37 of tRNA(1)(Val) (anticodon cmo5UAC).</text>
</comment>
<dbReference type="InterPro" id="IPR002052">
    <property type="entry name" value="DNA_methylase_N6_adenine_CS"/>
</dbReference>
<gene>
    <name evidence="8" type="ORF">BST85_13780</name>
</gene>
<dbReference type="GO" id="GO:0008033">
    <property type="term" value="P:tRNA processing"/>
    <property type="evidence" value="ECO:0007669"/>
    <property type="project" value="UniProtKB-UniRule"/>
</dbReference>
<sequence>MDQPFRFKQFTVHQDKTAMKVGTDGVLLGAWASIAHQPQTILDIGTGTGLIALQLAQRSDATLIDAVEIDHDAYEQCVQNFEASPWADRLFCYHASIQEYASEMEEEYDLIASNPPFFSSGTISNDPARNQARFDDALPLEHLLVCSLHLLSGDGRLAIIIPEDRELELLELAKKHEVYLVRRCRVQGNPNAPFKRCLLEFSFFEKELLEETLCLRNSDGSFSSEYIELVNPFYLDLSAS</sequence>
<dbReference type="OrthoDB" id="5383291at2"/>
<organism evidence="8 9">
    <name type="scientific">Aureitalea marina</name>
    <dbReference type="NCBI Taxonomy" id="930804"/>
    <lineage>
        <taxon>Bacteria</taxon>
        <taxon>Pseudomonadati</taxon>
        <taxon>Bacteroidota</taxon>
        <taxon>Flavobacteriia</taxon>
        <taxon>Flavobacteriales</taxon>
        <taxon>Flavobacteriaceae</taxon>
        <taxon>Aureitalea</taxon>
    </lineage>
</organism>
<proteinExistence type="inferred from homology"/>
<evidence type="ECO:0000259" key="7">
    <source>
        <dbReference type="Pfam" id="PF05175"/>
    </source>
</evidence>
<dbReference type="CDD" id="cd02440">
    <property type="entry name" value="AdoMet_MTases"/>
    <property type="match status" value="1"/>
</dbReference>
<dbReference type="Proteomes" id="UP000239800">
    <property type="component" value="Unassembled WGS sequence"/>
</dbReference>
<comment type="subcellular location">
    <subcellularLocation>
        <location evidence="6">Cytoplasm</location>
    </subcellularLocation>
</comment>
<comment type="similarity">
    <text evidence="6">Belongs to the methyltransferase superfamily. tRNA (adenine-N(6)-)-methyltransferase family.</text>
</comment>
<protein>
    <recommendedName>
        <fullName evidence="6">tRNA1(Val) (adenine(37)-N6)-methyltransferase</fullName>
        <ecNumber evidence="6">2.1.1.223</ecNumber>
    </recommendedName>
    <alternativeName>
        <fullName evidence="6">tRNA m6A37 methyltransferase</fullName>
    </alternativeName>
</protein>
<evidence type="ECO:0000256" key="2">
    <source>
        <dbReference type="ARBA" id="ARBA00022603"/>
    </source>
</evidence>
<evidence type="ECO:0000256" key="3">
    <source>
        <dbReference type="ARBA" id="ARBA00022679"/>
    </source>
</evidence>
<dbReference type="Gene3D" id="3.40.50.150">
    <property type="entry name" value="Vaccinia Virus protein VP39"/>
    <property type="match status" value="1"/>
</dbReference>
<dbReference type="Pfam" id="PF05175">
    <property type="entry name" value="MTS"/>
    <property type="match status" value="1"/>
</dbReference>
<dbReference type="RefSeq" id="WP_104813800.1">
    <property type="nucleotide sequence ID" value="NZ_MQUB01000001.1"/>
</dbReference>
<dbReference type="InterPro" id="IPR050210">
    <property type="entry name" value="tRNA_Adenine-N(6)_MTase"/>
</dbReference>
<name>A0A2S7KT93_9FLAO</name>
<comment type="catalytic activity">
    <reaction evidence="6">
        <text>adenosine(37) in tRNA1(Val) + S-adenosyl-L-methionine = N(6)-methyladenosine(37) in tRNA1(Val) + S-adenosyl-L-homocysteine + H(+)</text>
        <dbReference type="Rhea" id="RHEA:43160"/>
        <dbReference type="Rhea" id="RHEA-COMP:10369"/>
        <dbReference type="Rhea" id="RHEA-COMP:10370"/>
        <dbReference type="ChEBI" id="CHEBI:15378"/>
        <dbReference type="ChEBI" id="CHEBI:57856"/>
        <dbReference type="ChEBI" id="CHEBI:59789"/>
        <dbReference type="ChEBI" id="CHEBI:74411"/>
        <dbReference type="ChEBI" id="CHEBI:74449"/>
        <dbReference type="EC" id="2.1.1.223"/>
    </reaction>
</comment>
<dbReference type="SUPFAM" id="SSF53335">
    <property type="entry name" value="S-adenosyl-L-methionine-dependent methyltransferases"/>
    <property type="match status" value="1"/>
</dbReference>
<feature type="domain" description="Methyltransferase small" evidence="7">
    <location>
        <begin position="37"/>
        <end position="123"/>
    </location>
</feature>
<dbReference type="PROSITE" id="PS00092">
    <property type="entry name" value="N6_MTASE"/>
    <property type="match status" value="1"/>
</dbReference>
<keyword evidence="3 6" id="KW-0808">Transferase</keyword>
<evidence type="ECO:0000256" key="5">
    <source>
        <dbReference type="ARBA" id="ARBA00022694"/>
    </source>
</evidence>
<evidence type="ECO:0000313" key="9">
    <source>
        <dbReference type="Proteomes" id="UP000239800"/>
    </source>
</evidence>
<keyword evidence="4 6" id="KW-0949">S-adenosyl-L-methionine</keyword>
<dbReference type="InterPro" id="IPR029063">
    <property type="entry name" value="SAM-dependent_MTases_sf"/>
</dbReference>
<dbReference type="PRINTS" id="PR00507">
    <property type="entry name" value="N12N6MTFRASE"/>
</dbReference>
<evidence type="ECO:0000313" key="8">
    <source>
        <dbReference type="EMBL" id="PQB05849.1"/>
    </source>
</evidence>
<dbReference type="InterPro" id="IPR007848">
    <property type="entry name" value="Small_mtfrase_dom"/>
</dbReference>
<dbReference type="PANTHER" id="PTHR47739">
    <property type="entry name" value="TRNA1(VAL) (ADENINE(37)-N6)-METHYLTRANSFERASE"/>
    <property type="match status" value="1"/>
</dbReference>
<dbReference type="PANTHER" id="PTHR47739:SF1">
    <property type="entry name" value="TRNA1(VAL) (ADENINE(37)-N6)-METHYLTRANSFERASE"/>
    <property type="match status" value="1"/>
</dbReference>
<reference evidence="8 9" key="1">
    <citation type="submission" date="2016-11" db="EMBL/GenBank/DDBJ databases">
        <title>Trade-off between light-utilization and light-protection in marine flavobacteria.</title>
        <authorList>
            <person name="Kumagai Y."/>
        </authorList>
    </citation>
    <scope>NUCLEOTIDE SEQUENCE [LARGE SCALE GENOMIC DNA]</scope>
    <source>
        <strain evidence="8 9">NBRC 107741</strain>
    </source>
</reference>
<dbReference type="AlphaFoldDB" id="A0A2S7KT93"/>
<evidence type="ECO:0000256" key="1">
    <source>
        <dbReference type="ARBA" id="ARBA00022490"/>
    </source>
</evidence>
<keyword evidence="1 6" id="KW-0963">Cytoplasm</keyword>
<comment type="caution">
    <text evidence="8">The sequence shown here is derived from an EMBL/GenBank/DDBJ whole genome shotgun (WGS) entry which is preliminary data.</text>
</comment>
<keyword evidence="2 6" id="KW-0489">Methyltransferase</keyword>
<dbReference type="EMBL" id="MQUB01000001">
    <property type="protein sequence ID" value="PQB05849.1"/>
    <property type="molecule type" value="Genomic_DNA"/>
</dbReference>
<dbReference type="InterPro" id="IPR022882">
    <property type="entry name" value="tRNA_adenine-N6_MeTrfase"/>
</dbReference>
<dbReference type="GO" id="GO:0032259">
    <property type="term" value="P:methylation"/>
    <property type="evidence" value="ECO:0007669"/>
    <property type="project" value="UniProtKB-KW"/>
</dbReference>